<dbReference type="InterPro" id="IPR058923">
    <property type="entry name" value="RCC1-like_dom"/>
</dbReference>
<dbReference type="InterPro" id="IPR000408">
    <property type="entry name" value="Reg_chr_condens"/>
</dbReference>
<dbReference type="VEuPathDB" id="TriTrypDB:TM35_000202410"/>
<dbReference type="InterPro" id="IPR003131">
    <property type="entry name" value="T1-type_BTB"/>
</dbReference>
<evidence type="ECO:0000256" key="3">
    <source>
        <dbReference type="PROSITE-ProRule" id="PRU00235"/>
    </source>
</evidence>
<protein>
    <recommendedName>
        <fullName evidence="5">BTB domain-containing protein</fullName>
    </recommendedName>
</protein>
<keyword evidence="2" id="KW-0677">Repeat</keyword>
<dbReference type="RefSeq" id="XP_028881898.1">
    <property type="nucleotide sequence ID" value="XM_029026926.1"/>
</dbReference>
<dbReference type="Pfam" id="PF02214">
    <property type="entry name" value="BTB_2"/>
    <property type="match status" value="1"/>
</dbReference>
<dbReference type="Pfam" id="PF25390">
    <property type="entry name" value="WD40_RLD"/>
    <property type="match status" value="1"/>
</dbReference>
<reference evidence="6 7" key="1">
    <citation type="submission" date="2017-03" db="EMBL/GenBank/DDBJ databases">
        <title>An alternative strategy for trypanosome survival in the mammalian bloodstream revealed through genome and transcriptome analysis of the ubiquitous bovine parasite Trypanosoma (Megatrypanum) theileri.</title>
        <authorList>
            <person name="Kelly S."/>
            <person name="Ivens A."/>
            <person name="Mott A."/>
            <person name="O'Neill E."/>
            <person name="Emms D."/>
            <person name="Macleod O."/>
            <person name="Voorheis P."/>
            <person name="Matthews J."/>
            <person name="Matthews K."/>
            <person name="Carrington M."/>
        </authorList>
    </citation>
    <scope>NUCLEOTIDE SEQUENCE [LARGE SCALE GENOMIC DNA]</scope>
    <source>
        <strain evidence="6">Edinburgh</strain>
    </source>
</reference>
<keyword evidence="1" id="KW-0344">Guanine-nucleotide releasing factor</keyword>
<evidence type="ECO:0000313" key="6">
    <source>
        <dbReference type="EMBL" id="ORC87832.1"/>
    </source>
</evidence>
<feature type="repeat" description="RCC1" evidence="3">
    <location>
        <begin position="265"/>
        <end position="322"/>
    </location>
</feature>
<dbReference type="SMART" id="SM00225">
    <property type="entry name" value="BTB"/>
    <property type="match status" value="1"/>
</dbReference>
<dbReference type="STRING" id="67003.A0A1X0NT11"/>
<evidence type="ECO:0000256" key="1">
    <source>
        <dbReference type="ARBA" id="ARBA00022658"/>
    </source>
</evidence>
<feature type="repeat" description="RCC1" evidence="3">
    <location>
        <begin position="202"/>
        <end position="264"/>
    </location>
</feature>
<keyword evidence="7" id="KW-1185">Reference proteome</keyword>
<feature type="repeat" description="RCC1" evidence="3">
    <location>
        <begin position="395"/>
        <end position="447"/>
    </location>
</feature>
<dbReference type="OrthoDB" id="16281at2759"/>
<evidence type="ECO:0000313" key="7">
    <source>
        <dbReference type="Proteomes" id="UP000192257"/>
    </source>
</evidence>
<dbReference type="PANTHER" id="PTHR45982">
    <property type="entry name" value="REGULATOR OF CHROMOSOME CONDENSATION"/>
    <property type="match status" value="1"/>
</dbReference>
<evidence type="ECO:0000259" key="5">
    <source>
        <dbReference type="SMART" id="SM00225"/>
    </source>
</evidence>
<dbReference type="Gene3D" id="3.30.710.10">
    <property type="entry name" value="Potassium Channel Kv1.1, Chain A"/>
    <property type="match status" value="1"/>
</dbReference>
<dbReference type="EMBL" id="NBCO01000020">
    <property type="protein sequence ID" value="ORC87832.1"/>
    <property type="molecule type" value="Genomic_DNA"/>
</dbReference>
<accession>A0A1X0NT11</accession>
<dbReference type="Gene3D" id="2.130.10.30">
    <property type="entry name" value="Regulator of chromosome condensation 1/beta-lactamase-inhibitor protein II"/>
    <property type="match status" value="2"/>
</dbReference>
<feature type="compositionally biased region" description="Gly residues" evidence="4">
    <location>
        <begin position="555"/>
        <end position="566"/>
    </location>
</feature>
<feature type="repeat" description="RCC1" evidence="3">
    <location>
        <begin position="448"/>
        <end position="503"/>
    </location>
</feature>
<dbReference type="AlphaFoldDB" id="A0A1X0NT11"/>
<name>A0A1X0NT11_9TRYP</name>
<dbReference type="SUPFAM" id="SSF54695">
    <property type="entry name" value="POZ domain"/>
    <property type="match status" value="1"/>
</dbReference>
<evidence type="ECO:0000256" key="4">
    <source>
        <dbReference type="SAM" id="MobiDB-lite"/>
    </source>
</evidence>
<dbReference type="PRINTS" id="PR00633">
    <property type="entry name" value="RCCNDNSATION"/>
</dbReference>
<dbReference type="InterPro" id="IPR000210">
    <property type="entry name" value="BTB/POZ_dom"/>
</dbReference>
<dbReference type="SUPFAM" id="SSF50985">
    <property type="entry name" value="RCC1/BLIP-II"/>
    <property type="match status" value="1"/>
</dbReference>
<dbReference type="InterPro" id="IPR051553">
    <property type="entry name" value="Ran_GTPase-activating"/>
</dbReference>
<feature type="repeat" description="RCC1" evidence="3">
    <location>
        <begin position="323"/>
        <end position="394"/>
    </location>
</feature>
<organism evidence="6 7">
    <name type="scientific">Trypanosoma theileri</name>
    <dbReference type="NCBI Taxonomy" id="67003"/>
    <lineage>
        <taxon>Eukaryota</taxon>
        <taxon>Discoba</taxon>
        <taxon>Euglenozoa</taxon>
        <taxon>Kinetoplastea</taxon>
        <taxon>Metakinetoplastina</taxon>
        <taxon>Trypanosomatida</taxon>
        <taxon>Trypanosomatidae</taxon>
        <taxon>Trypanosoma</taxon>
    </lineage>
</organism>
<dbReference type="InterPro" id="IPR009091">
    <property type="entry name" value="RCC1/BLIP-II"/>
</dbReference>
<dbReference type="InterPro" id="IPR011333">
    <property type="entry name" value="SKP1/BTB/POZ_sf"/>
</dbReference>
<feature type="repeat" description="RCC1" evidence="3">
    <location>
        <begin position="149"/>
        <end position="201"/>
    </location>
</feature>
<comment type="caution">
    <text evidence="6">The sequence shown here is derived from an EMBL/GenBank/DDBJ whole genome shotgun (WGS) entry which is preliminary data.</text>
</comment>
<dbReference type="GO" id="GO:0051260">
    <property type="term" value="P:protein homooligomerization"/>
    <property type="evidence" value="ECO:0007669"/>
    <property type="project" value="InterPro"/>
</dbReference>
<gene>
    <name evidence="6" type="ORF">TM35_000202410</name>
</gene>
<dbReference type="PROSITE" id="PS50012">
    <property type="entry name" value="RCC1_3"/>
    <property type="match status" value="6"/>
</dbReference>
<feature type="compositionally biased region" description="Low complexity" evidence="4">
    <location>
        <begin position="544"/>
        <end position="554"/>
    </location>
</feature>
<dbReference type="PROSITE" id="PS00626">
    <property type="entry name" value="RCC1_2"/>
    <property type="match status" value="1"/>
</dbReference>
<feature type="region of interest" description="Disordered" evidence="4">
    <location>
        <begin position="542"/>
        <end position="576"/>
    </location>
</feature>
<dbReference type="Proteomes" id="UP000192257">
    <property type="component" value="Unassembled WGS sequence"/>
</dbReference>
<dbReference type="GeneID" id="39986706"/>
<sequence>MYLDPNNLEDQRACGIDANHNNKETNIDRVSKTSEYSILPRRREWVKLNVGGVYFTTTISTLCADRDSLLPLLISNELDQMTPVDRDSECAILLDVDPVYFRPILNYLRHRVLVIPPGVPAAGVLAVAEYLNLQGVVRQLTPARHSRRQLLYSWGSGASGELGTQCFQNSSVPTPAPITPFGVRVVDVALGANYSCTLTDDGNIYTFGNGDWGQLGLGSQRDLDEHPDDKSAVVIVPHRIPLFEQHPAVHVAAGYAYAMALTADHHVYFWGNNNHGQSGLGPSHFDHATRKVETPTLVATLEGRRIVQLGCGSFFSLALGEDGTLYSWGLLECLGLGTLEEVRARVGDPSVIGESLSAEKRTVVLVPQVVRVETKHKLVRVHAGQWHSGAINAAGELFTWGVGYQGRLGHGNKEPALVPRMVRGALTGKRVVDVACGSFHTVALTDSGAVYCWGDNASGQCGAKESIDCITSPYRVVNLEFVAGGVAKAISCGRQHTVVVMQGPQSWCRRPCCSLDHSGRPRAPHGQVFTFGETARMGCSTATGNNGNTNNNNNNGGGGSGGGMGGSLHSDMMKSHDGRVGDQFRIVPLLSNLNVTNVKSGLHHTFVFAEELIHPPQTRAEMGDFSDTADAEMLDDTHTQTGKTSVEWINGSGSVQTVGGAVPAGGRKVRRGNEF</sequence>
<feature type="domain" description="BTB" evidence="5">
    <location>
        <begin position="44"/>
        <end position="148"/>
    </location>
</feature>
<dbReference type="PANTHER" id="PTHR45982:SF1">
    <property type="entry name" value="REGULATOR OF CHROMOSOME CONDENSATION"/>
    <property type="match status" value="1"/>
</dbReference>
<proteinExistence type="predicted"/>
<evidence type="ECO:0000256" key="2">
    <source>
        <dbReference type="ARBA" id="ARBA00022737"/>
    </source>
</evidence>